<name>A0ACC8EM19_9PEZI</name>
<organism evidence="1 2">
    <name type="scientific">Cenococcum geophilum 1.58</name>
    <dbReference type="NCBI Taxonomy" id="794803"/>
    <lineage>
        <taxon>Eukaryota</taxon>
        <taxon>Fungi</taxon>
        <taxon>Dikarya</taxon>
        <taxon>Ascomycota</taxon>
        <taxon>Pezizomycotina</taxon>
        <taxon>Dothideomycetes</taxon>
        <taxon>Pleosporomycetidae</taxon>
        <taxon>Gloniales</taxon>
        <taxon>Gloniaceae</taxon>
        <taxon>Cenococcum</taxon>
    </lineage>
</organism>
<keyword evidence="1" id="KW-0547">Nucleotide-binding</keyword>
<dbReference type="Proteomes" id="UP000250078">
    <property type="component" value="Unassembled WGS sequence"/>
</dbReference>
<accession>A0ACC8EM19</accession>
<keyword evidence="2" id="KW-1185">Reference proteome</keyword>
<gene>
    <name evidence="1" type="ORF">K441DRAFT_682801</name>
</gene>
<dbReference type="EMBL" id="KV748265">
    <property type="protein sequence ID" value="OCK87205.1"/>
    <property type="molecule type" value="Genomic_DNA"/>
</dbReference>
<evidence type="ECO:0000313" key="1">
    <source>
        <dbReference type="EMBL" id="OCK87205.1"/>
    </source>
</evidence>
<protein>
    <submittedName>
        <fullName evidence="1">ATP-dependent RNA helicase A</fullName>
    </submittedName>
</protein>
<keyword evidence="1" id="KW-0378">Hydrolase</keyword>
<reference evidence="1 2" key="1">
    <citation type="journal article" date="2016" name="Nat. Commun.">
        <title>Ectomycorrhizal ecology is imprinted in the genome of the dominant symbiotic fungus Cenococcum geophilum.</title>
        <authorList>
            <consortium name="DOE Joint Genome Institute"/>
            <person name="Peter M."/>
            <person name="Kohler A."/>
            <person name="Ohm R.A."/>
            <person name="Kuo A."/>
            <person name="Krutzmann J."/>
            <person name="Morin E."/>
            <person name="Arend M."/>
            <person name="Barry K.W."/>
            <person name="Binder M."/>
            <person name="Choi C."/>
            <person name="Clum A."/>
            <person name="Copeland A."/>
            <person name="Grisel N."/>
            <person name="Haridas S."/>
            <person name="Kipfer T."/>
            <person name="LaButti K."/>
            <person name="Lindquist E."/>
            <person name="Lipzen A."/>
            <person name="Maire R."/>
            <person name="Meier B."/>
            <person name="Mihaltcheva S."/>
            <person name="Molinier V."/>
            <person name="Murat C."/>
            <person name="Poggeler S."/>
            <person name="Quandt C.A."/>
            <person name="Sperisen C."/>
            <person name="Tritt A."/>
            <person name="Tisserant E."/>
            <person name="Crous P.W."/>
            <person name="Henrissat B."/>
            <person name="Nehls U."/>
            <person name="Egli S."/>
            <person name="Spatafora J.W."/>
            <person name="Grigoriev I.V."/>
            <person name="Martin F.M."/>
        </authorList>
    </citation>
    <scope>NUCLEOTIDE SEQUENCE [LARGE SCALE GENOMIC DNA]</scope>
    <source>
        <strain evidence="1 2">1.58</strain>
    </source>
</reference>
<proteinExistence type="predicted"/>
<sequence>MVAKKKKKPAANPARGFATTSIASKPKPDKNVELSDTPESGSTISPPIPVALENPTIASEIAKGNHQPTPEDLEEQLESDELQLLVEKYAAKIRRESSRQVSRIQTDQRVLRPQAQTVSTRGWLPDELIHEIIDFIKAETNDMSQRLGQQSLLKSISEDDATAKLWILHQVLNDLGISQDLVKQALIWLSANHINPESGVYVWGLQESLEWLALQGDDEQLLPYDRKTIKPGVAGSTESSRPGTPSIIHTSQVESPDVLEIKKLESHRLEATAGGTSTPTESDHSEVTVSDLESDLEPDELVSTYLSIKARLFDISPESIGLTARRSREPLTDKLRISLPAKSSSAVRKLQAQLRKIEADALFDKYDADHQWTAKRNQLAQESAARRRLRLEDGERGVANGRATSNSGHTSIEEVTSSAAQQPNDLFSKDSEDDFTDGGLLGEMFSATGEGNPLSPAQVGQTTADLPDIRLRDFGKQNGLSPRRVLEESIRARLRLTRSNRDPEAKLSYKLVSSTTYSCRHSLTICWTKDQDIVYDFVVPGVHAELHSRSMTFTATTVSTPSTIQSEGYISTAALFSLFSPSIKEEKTYLRLPSVWRDLYKEFLDIKKEQLNAADRATVRELRSIIQEQIEHEESQGVVLTNRFRKRNQGSGAVSEAEDSSRGDIRSTAGSNILKELWKQKTSTLAYQHMLVSRSSLPIFGFRDAALATIDRHQVTIICGETGCGKSTQLPAFLLENELSNGRPCKIYCTEPRRISAISLAQRVSEELGEFKNDLGTSRSLVGYAIRLESNTSAQTRLIYATVGIVLRMLESSQRLSDITHLIIDEIHERRSLMLRRPELKVVLMSATVDAQRFSRYLNDAPILNVPGRTFPVQTKYLEDAVELTHYTKSADEGYNDSDTSENDDVVSDRVRSGIPKKLPGYSNATRNTLTSYDEYRIDYDIILRLIEHVSYDPSYNQYSKAFLVFLPGIAEIRQLNDMLLVHPSFARSWLVYPLHSTISSEDQQQAFLIPPPGVKKIVLATNIAETGVTIPDITCVVDTGKHKEMRFDERRQLSRLTQSFISRANAKQRRGRAGRVQEGLCFHLFTKFRHDELMAEQQTPEMLRLSLQDLVMRTKICELGDIAQTLSEALDPPSSKNIRRAIDALIEVNALTSGEELTPLGRQLAKLPLDAHLGKLVLLSGIFSCVDVAITIAAILSSKSPFVTPLGARQRADAARLAFKRGDSDLLTAYNAYKTWKTVCVTPGISEMQFCHKNFLSSQNLSNIEDLKSQLLTSLDDAGFVHLPPDSRRALSQHRSPRHRTFVNVPASSDQNSPNDVLVSSVIAAAFYPRILIRDGKGWRNIANNQSVSLAPTAVNKGTTMAKFLSYYHIMQSSNKFYNAHSTSIAYVLPMILLAGSDADFRLHAGVISLNNNALKFAVKDWKTMIALKALRNRVRDIVNAAWKNPGKPLGIREEKWMRLFVRVFDLEQEKSERIEKAKVKGKGPGR</sequence>
<keyword evidence="1" id="KW-0347">Helicase</keyword>
<keyword evidence="1" id="KW-0067">ATP-binding</keyword>
<evidence type="ECO:0000313" key="2">
    <source>
        <dbReference type="Proteomes" id="UP000250078"/>
    </source>
</evidence>